<accession>A0A284QS70</accession>
<dbReference type="Proteomes" id="UP000219338">
    <property type="component" value="Unassembled WGS sequence"/>
</dbReference>
<dbReference type="EMBL" id="FUEG01000002">
    <property type="protein sequence ID" value="SJK99319.1"/>
    <property type="molecule type" value="Genomic_DNA"/>
</dbReference>
<evidence type="ECO:0000313" key="2">
    <source>
        <dbReference type="Proteomes" id="UP000219338"/>
    </source>
</evidence>
<gene>
    <name evidence="1" type="ORF">ARMOST_02612</name>
</gene>
<evidence type="ECO:0000313" key="1">
    <source>
        <dbReference type="EMBL" id="SJK99319.1"/>
    </source>
</evidence>
<proteinExistence type="predicted"/>
<keyword evidence="2" id="KW-1185">Reference proteome</keyword>
<reference evidence="2" key="1">
    <citation type="journal article" date="2017" name="Nat. Ecol. Evol.">
        <title>Genome expansion and lineage-specific genetic innovations in the forest pathogenic fungi Armillaria.</title>
        <authorList>
            <person name="Sipos G."/>
            <person name="Prasanna A.N."/>
            <person name="Walter M.C."/>
            <person name="O'Connor E."/>
            <person name="Balint B."/>
            <person name="Krizsan K."/>
            <person name="Kiss B."/>
            <person name="Hess J."/>
            <person name="Varga T."/>
            <person name="Slot J."/>
            <person name="Riley R."/>
            <person name="Boka B."/>
            <person name="Rigling D."/>
            <person name="Barry K."/>
            <person name="Lee J."/>
            <person name="Mihaltcheva S."/>
            <person name="LaButti K."/>
            <person name="Lipzen A."/>
            <person name="Waldron R."/>
            <person name="Moloney N.M."/>
            <person name="Sperisen C."/>
            <person name="Kredics L."/>
            <person name="Vagvoelgyi C."/>
            <person name="Patrignani A."/>
            <person name="Fitzpatrick D."/>
            <person name="Nagy I."/>
            <person name="Doyle S."/>
            <person name="Anderson J.B."/>
            <person name="Grigoriev I.V."/>
            <person name="Gueldener U."/>
            <person name="Muensterkoetter M."/>
            <person name="Nagy L.G."/>
        </authorList>
    </citation>
    <scope>NUCLEOTIDE SEQUENCE [LARGE SCALE GENOMIC DNA]</scope>
    <source>
        <strain evidence="2">C18/9</strain>
    </source>
</reference>
<dbReference type="AlphaFoldDB" id="A0A284QS70"/>
<protein>
    <submittedName>
        <fullName evidence="1">Uncharacterized protein</fullName>
    </submittedName>
</protein>
<organism evidence="1 2">
    <name type="scientific">Armillaria ostoyae</name>
    <name type="common">Armillaria root rot fungus</name>
    <dbReference type="NCBI Taxonomy" id="47428"/>
    <lineage>
        <taxon>Eukaryota</taxon>
        <taxon>Fungi</taxon>
        <taxon>Dikarya</taxon>
        <taxon>Basidiomycota</taxon>
        <taxon>Agaricomycotina</taxon>
        <taxon>Agaricomycetes</taxon>
        <taxon>Agaricomycetidae</taxon>
        <taxon>Agaricales</taxon>
        <taxon>Marasmiineae</taxon>
        <taxon>Physalacriaceae</taxon>
        <taxon>Armillaria</taxon>
    </lineage>
</organism>
<name>A0A284QS70_ARMOS</name>
<sequence length="104" mass="11680">MDKPSSGIYEIFGLYQSMEKSLGRSHSYECWEGFAHMVEENDTVLGRHVMWAHKEAMDNVLDVIMAHPAESITKTSARCSGAGRRAQHSLGRPLRSDLPVFCLI</sequence>